<reference evidence="8 9" key="1">
    <citation type="submission" date="2015-01" db="EMBL/GenBank/DDBJ databases">
        <title>Draft genome sequence of Leucobacter komagatae strain VKM ST2845.</title>
        <authorList>
            <person name="Karlyshev A.V."/>
            <person name="Kudryashova E.B."/>
        </authorList>
    </citation>
    <scope>NUCLEOTIDE SEQUENCE [LARGE SCALE GENOMIC DNA]</scope>
    <source>
        <strain evidence="8 9">VKM ST2845</strain>
    </source>
</reference>
<dbReference type="InterPro" id="IPR045336">
    <property type="entry name" value="MmgE_PrpD_N"/>
</dbReference>
<dbReference type="InterPro" id="IPR036148">
    <property type="entry name" value="MmgE/PrpD_sf"/>
</dbReference>
<dbReference type="InterPro" id="IPR042188">
    <property type="entry name" value="MmgE/PrpD_sf_2"/>
</dbReference>
<dbReference type="FunFam" id="1.10.4100.10:FF:000003">
    <property type="entry name" value="2-methylcitrate dehydratase 1"/>
    <property type="match status" value="1"/>
</dbReference>
<dbReference type="EMBL" id="JXSQ01000038">
    <property type="protein sequence ID" value="KIP51425.1"/>
    <property type="molecule type" value="Genomic_DNA"/>
</dbReference>
<sequence>MTVIHNVRVYKSEETLPREEQLAWKIAEVAVDPVEVDSDVLDMIINRIIDNASVAAASLTRGPIVASRAQALSHPVSTGGKGASIFGLDAERTSPEWAAWANGVAVRELDYHDTFLAAEYSHPGDNIPPILAVAQHVGKDGRALVRAIATGYEIQMDLVRAICLHKHKIDHVAHIGPSAAAGIGTLLGLDTETIYQAVAQGLHTTTATRQSRKGEISTWKAHAPAFAGKMAVEAVDRAMRGQTSPSPIYEGEDGVIAWMLDGPDAKYAVPLPAKGEAKRAILDSYTKEHSAEYQAQAWIDLARKLHGEHPELADVANVKSVVLHTSHHTHYVIGSGANDPQKYDPNASRETLDHSIPYIFAVALQDGGWHHVDSYTPERAGRADTVELWNKITTAEDAEWTRR</sequence>
<comment type="catalytic activity">
    <reaction evidence="1">
        <text>(2S,3S)-2-methylcitrate = 2-methyl-cis-aconitate + H2O</text>
        <dbReference type="Rhea" id="RHEA:17725"/>
        <dbReference type="ChEBI" id="CHEBI:15377"/>
        <dbReference type="ChEBI" id="CHEBI:57872"/>
        <dbReference type="ChEBI" id="CHEBI:58853"/>
        <dbReference type="EC" id="4.2.1.79"/>
    </reaction>
</comment>
<keyword evidence="9" id="KW-1185">Reference proteome</keyword>
<dbReference type="Pfam" id="PF03972">
    <property type="entry name" value="MmgE_PrpD_N"/>
    <property type="match status" value="1"/>
</dbReference>
<evidence type="ECO:0000256" key="4">
    <source>
        <dbReference type="ARBA" id="ARBA00013124"/>
    </source>
</evidence>
<dbReference type="EC" id="4.2.1.79" evidence="4"/>
<comment type="caution">
    <text evidence="8">The sequence shown here is derived from an EMBL/GenBank/DDBJ whole genome shotgun (WGS) entry which is preliminary data.</text>
</comment>
<evidence type="ECO:0000259" key="6">
    <source>
        <dbReference type="Pfam" id="PF03972"/>
    </source>
</evidence>
<dbReference type="PANTHER" id="PTHR16943">
    <property type="entry name" value="2-METHYLCITRATE DEHYDRATASE-RELATED"/>
    <property type="match status" value="1"/>
</dbReference>
<protein>
    <recommendedName>
        <fullName evidence="4">2-methylcitrate dehydratase</fullName>
        <ecNumber evidence="4">4.2.1.79</ecNumber>
    </recommendedName>
</protein>
<dbReference type="OrthoDB" id="9797528at2"/>
<dbReference type="PANTHER" id="PTHR16943:SF8">
    <property type="entry name" value="2-METHYLCITRATE DEHYDRATASE"/>
    <property type="match status" value="1"/>
</dbReference>
<feature type="domain" description="MmgE/PrpD N-terminal" evidence="6">
    <location>
        <begin position="20"/>
        <end position="267"/>
    </location>
</feature>
<evidence type="ECO:0000256" key="3">
    <source>
        <dbReference type="ARBA" id="ARBA00011245"/>
    </source>
</evidence>
<feature type="domain" description="MmgE/PrpD C-terminal" evidence="7">
    <location>
        <begin position="289"/>
        <end position="402"/>
    </location>
</feature>
<dbReference type="SUPFAM" id="SSF103378">
    <property type="entry name" value="2-methylcitrate dehydratase PrpD"/>
    <property type="match status" value="1"/>
</dbReference>
<evidence type="ECO:0000256" key="5">
    <source>
        <dbReference type="ARBA" id="ARBA00023239"/>
    </source>
</evidence>
<evidence type="ECO:0000313" key="8">
    <source>
        <dbReference type="EMBL" id="KIP51425.1"/>
    </source>
</evidence>
<accession>A0A0D0H2R4</accession>
<evidence type="ECO:0000256" key="2">
    <source>
        <dbReference type="ARBA" id="ARBA00006174"/>
    </source>
</evidence>
<organism evidence="8 9">
    <name type="scientific">Leucobacter komagatae</name>
    <dbReference type="NCBI Taxonomy" id="55969"/>
    <lineage>
        <taxon>Bacteria</taxon>
        <taxon>Bacillati</taxon>
        <taxon>Actinomycetota</taxon>
        <taxon>Actinomycetes</taxon>
        <taxon>Micrococcales</taxon>
        <taxon>Microbacteriaceae</taxon>
        <taxon>Leucobacter</taxon>
    </lineage>
</organism>
<name>A0A0D0H2R4_9MICO</name>
<dbReference type="InterPro" id="IPR042183">
    <property type="entry name" value="MmgE/PrpD_sf_1"/>
</dbReference>
<proteinExistence type="inferred from homology"/>
<gene>
    <name evidence="8" type="ORF">SD72_15565</name>
</gene>
<dbReference type="RefSeq" id="WP_042545387.1">
    <property type="nucleotide sequence ID" value="NZ_JXSQ01000038.1"/>
</dbReference>
<dbReference type="Pfam" id="PF19305">
    <property type="entry name" value="MmgE_PrpD_C"/>
    <property type="match status" value="1"/>
</dbReference>
<dbReference type="AlphaFoldDB" id="A0A0D0H2R4"/>
<dbReference type="GO" id="GO:0047547">
    <property type="term" value="F:2-methylcitrate dehydratase activity"/>
    <property type="evidence" value="ECO:0007669"/>
    <property type="project" value="UniProtKB-EC"/>
</dbReference>
<keyword evidence="5" id="KW-0456">Lyase</keyword>
<dbReference type="InterPro" id="IPR045337">
    <property type="entry name" value="MmgE_PrpD_C"/>
</dbReference>
<dbReference type="InterPro" id="IPR005656">
    <property type="entry name" value="MmgE_PrpD"/>
</dbReference>
<comment type="subunit">
    <text evidence="3">Monomer.</text>
</comment>
<dbReference type="Proteomes" id="UP000032120">
    <property type="component" value="Unassembled WGS sequence"/>
</dbReference>
<evidence type="ECO:0000256" key="1">
    <source>
        <dbReference type="ARBA" id="ARBA00000096"/>
    </source>
</evidence>
<comment type="similarity">
    <text evidence="2">Belongs to the PrpD family.</text>
</comment>
<dbReference type="Gene3D" id="3.30.1330.120">
    <property type="entry name" value="2-methylcitrate dehydratase PrpD"/>
    <property type="match status" value="1"/>
</dbReference>
<dbReference type="Gene3D" id="1.10.4100.10">
    <property type="entry name" value="2-methylcitrate dehydratase PrpD"/>
    <property type="match status" value="1"/>
</dbReference>
<feature type="non-terminal residue" evidence="8">
    <location>
        <position position="403"/>
    </location>
</feature>
<evidence type="ECO:0000313" key="9">
    <source>
        <dbReference type="Proteomes" id="UP000032120"/>
    </source>
</evidence>
<evidence type="ECO:0000259" key="7">
    <source>
        <dbReference type="Pfam" id="PF19305"/>
    </source>
</evidence>